<dbReference type="EMBL" id="CP034235">
    <property type="protein sequence ID" value="QGQ96002.1"/>
    <property type="molecule type" value="Genomic_DNA"/>
</dbReference>
<reference evidence="3" key="1">
    <citation type="submission" date="2018-11" db="EMBL/GenBank/DDBJ databases">
        <title>Complete genome sequence of Paenibacillus sp. ML311-T8.</title>
        <authorList>
            <person name="Nam Y.-D."/>
            <person name="Kang J."/>
            <person name="Chung W.-H."/>
            <person name="Park Y.S."/>
        </authorList>
    </citation>
    <scope>NUCLEOTIDE SEQUENCE [LARGE SCALE GENOMIC DNA]</scope>
    <source>
        <strain evidence="3">ML311-T8</strain>
    </source>
</reference>
<feature type="domain" description="N-acetyltransferase" evidence="1">
    <location>
        <begin position="35"/>
        <end position="193"/>
    </location>
</feature>
<gene>
    <name evidence="2" type="ORF">EHS13_14510</name>
</gene>
<dbReference type="Proteomes" id="UP000426246">
    <property type="component" value="Chromosome"/>
</dbReference>
<dbReference type="InterPro" id="IPR016181">
    <property type="entry name" value="Acyl_CoA_acyltransferase"/>
</dbReference>
<dbReference type="Gene3D" id="3.40.630.30">
    <property type="match status" value="1"/>
</dbReference>
<evidence type="ECO:0000313" key="2">
    <source>
        <dbReference type="EMBL" id="QGQ96002.1"/>
    </source>
</evidence>
<dbReference type="PANTHER" id="PTHR43415">
    <property type="entry name" value="SPERMIDINE N(1)-ACETYLTRANSFERASE"/>
    <property type="match status" value="1"/>
</dbReference>
<organism evidence="2 3">
    <name type="scientific">Paenibacillus psychroresistens</name>
    <dbReference type="NCBI Taxonomy" id="1778678"/>
    <lineage>
        <taxon>Bacteria</taxon>
        <taxon>Bacillati</taxon>
        <taxon>Bacillota</taxon>
        <taxon>Bacilli</taxon>
        <taxon>Bacillales</taxon>
        <taxon>Paenibacillaceae</taxon>
        <taxon>Paenibacillus</taxon>
    </lineage>
</organism>
<name>A0A6B8RK76_9BACL</name>
<dbReference type="PANTHER" id="PTHR43415:SF5">
    <property type="entry name" value="ACETYLTRANSFERASE"/>
    <property type="match status" value="1"/>
</dbReference>
<dbReference type="CDD" id="cd04301">
    <property type="entry name" value="NAT_SF"/>
    <property type="match status" value="1"/>
</dbReference>
<evidence type="ECO:0000259" key="1">
    <source>
        <dbReference type="PROSITE" id="PS51186"/>
    </source>
</evidence>
<dbReference type="InterPro" id="IPR000182">
    <property type="entry name" value="GNAT_dom"/>
</dbReference>
<dbReference type="PROSITE" id="PS51186">
    <property type="entry name" value="GNAT"/>
    <property type="match status" value="1"/>
</dbReference>
<dbReference type="PROSITE" id="PS51257">
    <property type="entry name" value="PROKAR_LIPOPROTEIN"/>
    <property type="match status" value="1"/>
</dbReference>
<evidence type="ECO:0000313" key="3">
    <source>
        <dbReference type="Proteomes" id="UP000426246"/>
    </source>
</evidence>
<keyword evidence="3" id="KW-1185">Reference proteome</keyword>
<dbReference type="AlphaFoldDB" id="A0A6B8RK76"/>
<proteinExistence type="predicted"/>
<dbReference type="SUPFAM" id="SSF55729">
    <property type="entry name" value="Acyl-CoA N-acyltransferases (Nat)"/>
    <property type="match status" value="1"/>
</dbReference>
<sequence>MEKPSPQAQLLNRLFNQMITFIGCVSLNYWQGKQIKLRTIEMKDIEFFESLDYEFDKNVDAIHLPKTKDRTRAWMEKEMQMRFGDAFRWVAENTDGQAVGTIDTFACERRNGTFKYGIAVAREYWGQAYAKEMIHLVLRYYFHELGYQKVTPHVYAFNERSLRLHQSLGFTQEGRLRNMVYTDGQYYDEIHFGLTKAEFANWK</sequence>
<protein>
    <submittedName>
        <fullName evidence="2">N-acetyltransferase</fullName>
    </submittedName>
</protein>
<dbReference type="KEGG" id="ppsc:EHS13_14510"/>
<accession>A0A6B8RK76</accession>
<dbReference type="GO" id="GO:0016747">
    <property type="term" value="F:acyltransferase activity, transferring groups other than amino-acyl groups"/>
    <property type="evidence" value="ECO:0007669"/>
    <property type="project" value="InterPro"/>
</dbReference>
<keyword evidence="2" id="KW-0808">Transferase</keyword>
<dbReference type="Pfam" id="PF13302">
    <property type="entry name" value="Acetyltransf_3"/>
    <property type="match status" value="1"/>
</dbReference>